<protein>
    <submittedName>
        <fullName evidence="1">14119_t:CDS:1</fullName>
    </submittedName>
</protein>
<organism evidence="1 2">
    <name type="scientific">Dentiscutata heterogama</name>
    <dbReference type="NCBI Taxonomy" id="1316150"/>
    <lineage>
        <taxon>Eukaryota</taxon>
        <taxon>Fungi</taxon>
        <taxon>Fungi incertae sedis</taxon>
        <taxon>Mucoromycota</taxon>
        <taxon>Glomeromycotina</taxon>
        <taxon>Glomeromycetes</taxon>
        <taxon>Diversisporales</taxon>
        <taxon>Gigasporaceae</taxon>
        <taxon>Dentiscutata</taxon>
    </lineage>
</organism>
<dbReference type="EMBL" id="CAJVPU010045161">
    <property type="protein sequence ID" value="CAG8749067.1"/>
    <property type="molecule type" value="Genomic_DNA"/>
</dbReference>
<proteinExistence type="predicted"/>
<sequence>FELSQSEEFVFIEHDNLTNSDNNNTLNSYNLVNSDNNNVADK</sequence>
<comment type="caution">
    <text evidence="1">The sequence shown here is derived from an EMBL/GenBank/DDBJ whole genome shotgun (WGS) entry which is preliminary data.</text>
</comment>
<accession>A0ACA9QFI1</accession>
<feature type="non-terminal residue" evidence="1">
    <location>
        <position position="1"/>
    </location>
</feature>
<keyword evidence="2" id="KW-1185">Reference proteome</keyword>
<name>A0ACA9QFI1_9GLOM</name>
<evidence type="ECO:0000313" key="2">
    <source>
        <dbReference type="Proteomes" id="UP000789702"/>
    </source>
</evidence>
<feature type="non-terminal residue" evidence="1">
    <location>
        <position position="42"/>
    </location>
</feature>
<dbReference type="Proteomes" id="UP000789702">
    <property type="component" value="Unassembled WGS sequence"/>
</dbReference>
<evidence type="ECO:0000313" key="1">
    <source>
        <dbReference type="EMBL" id="CAG8749067.1"/>
    </source>
</evidence>
<gene>
    <name evidence="1" type="ORF">DHETER_LOCUS14525</name>
</gene>
<reference evidence="1" key="1">
    <citation type="submission" date="2021-06" db="EMBL/GenBank/DDBJ databases">
        <authorList>
            <person name="Kallberg Y."/>
            <person name="Tangrot J."/>
            <person name="Rosling A."/>
        </authorList>
    </citation>
    <scope>NUCLEOTIDE SEQUENCE</scope>
    <source>
        <strain evidence="1">IL203A</strain>
    </source>
</reference>